<dbReference type="SUPFAM" id="SSF54197">
    <property type="entry name" value="HIT-like"/>
    <property type="match status" value="1"/>
</dbReference>
<evidence type="ECO:0000256" key="2">
    <source>
        <dbReference type="ARBA" id="ARBA00023054"/>
    </source>
</evidence>
<evidence type="ECO:0000259" key="5">
    <source>
        <dbReference type="Pfam" id="PF04676"/>
    </source>
</evidence>
<feature type="domain" description="Cwf19-like C-terminal" evidence="6">
    <location>
        <begin position="695"/>
        <end position="817"/>
    </location>
</feature>
<dbReference type="PANTHER" id="PTHR12072:SF5">
    <property type="entry name" value="CWF19-LIKE PROTEIN 2"/>
    <property type="match status" value="1"/>
</dbReference>
<evidence type="ECO:0000256" key="4">
    <source>
        <dbReference type="SAM" id="MobiDB-lite"/>
    </source>
</evidence>
<feature type="compositionally biased region" description="Basic and acidic residues" evidence="4">
    <location>
        <begin position="288"/>
        <end position="355"/>
    </location>
</feature>
<keyword evidence="2" id="KW-0175">Coiled coil</keyword>
<accession>B3DL48</accession>
<feature type="compositionally biased region" description="Basic and acidic residues" evidence="4">
    <location>
        <begin position="456"/>
        <end position="503"/>
    </location>
</feature>
<evidence type="ECO:0000259" key="6">
    <source>
        <dbReference type="Pfam" id="PF04677"/>
    </source>
</evidence>
<dbReference type="FunFam" id="3.30.428.10:FF:000021">
    <property type="entry name" value="CWF19-like protein 2 homolog"/>
    <property type="match status" value="1"/>
</dbReference>
<dbReference type="InterPro" id="IPR036265">
    <property type="entry name" value="HIT-like_sf"/>
</dbReference>
<dbReference type="Pfam" id="PF04677">
    <property type="entry name" value="CwfJ_C_1"/>
    <property type="match status" value="1"/>
</dbReference>
<feature type="domain" description="Cwf19-like protein C-terminal" evidence="5">
    <location>
        <begin position="826"/>
        <end position="920"/>
    </location>
</feature>
<comment type="similarity">
    <text evidence="1">Belongs to the CWF19 family.</text>
</comment>
<dbReference type="InterPro" id="IPR006767">
    <property type="entry name" value="Cwf19-like_C_dom-2"/>
</dbReference>
<feature type="region of interest" description="Disordered" evidence="4">
    <location>
        <begin position="1"/>
        <end position="130"/>
    </location>
</feature>
<dbReference type="InterPro" id="IPR040194">
    <property type="entry name" value="Cwf19-like"/>
</dbReference>
<dbReference type="Pfam" id="PF04676">
    <property type="entry name" value="CwfJ_C_2"/>
    <property type="match status" value="1"/>
</dbReference>
<feature type="compositionally biased region" description="Basic and acidic residues" evidence="4">
    <location>
        <begin position="410"/>
        <end position="435"/>
    </location>
</feature>
<reference evidence="7" key="1">
    <citation type="submission" date="2008-06" db="EMBL/GenBank/DDBJ databases">
        <authorList>
            <consortium name="NIH - Xenopus Gene Collection (XGC) project"/>
        </authorList>
    </citation>
    <scope>NUCLEOTIDE SEQUENCE [LARGE SCALE MRNA]</scope>
    <source>
        <tissue evidence="7">Whole embryo</tissue>
    </source>
</reference>
<feature type="compositionally biased region" description="Basic and acidic residues" evidence="4">
    <location>
        <begin position="12"/>
        <end position="52"/>
    </location>
</feature>
<evidence type="ECO:0000313" key="7">
    <source>
        <dbReference type="EMBL" id="AAI67310.1"/>
    </source>
</evidence>
<feature type="compositionally biased region" description="Basic residues" evidence="4">
    <location>
        <begin position="73"/>
        <end position="95"/>
    </location>
</feature>
<feature type="compositionally biased region" description="Acidic residues" evidence="4">
    <location>
        <begin position="102"/>
        <end position="116"/>
    </location>
</feature>
<dbReference type="AlphaFoldDB" id="B3DL48"/>
<feature type="compositionally biased region" description="Basic and acidic residues" evidence="4">
    <location>
        <begin position="167"/>
        <end position="191"/>
    </location>
</feature>
<feature type="compositionally biased region" description="Basic and acidic residues" evidence="4">
    <location>
        <begin position="540"/>
        <end position="553"/>
    </location>
</feature>
<feature type="region of interest" description="Disordered" evidence="4">
    <location>
        <begin position="540"/>
        <end position="574"/>
    </location>
</feature>
<feature type="compositionally biased region" description="Basic and acidic residues" evidence="4">
    <location>
        <begin position="369"/>
        <end position="384"/>
    </location>
</feature>
<dbReference type="Gene3D" id="3.30.428.10">
    <property type="entry name" value="HIT-like"/>
    <property type="match status" value="1"/>
</dbReference>
<sequence length="922" mass="107895">MAADGGMFESSRSIEEKRESKRRARQELLSKAKDDYSKAEKRKEQQRLRGEDTWMLDDVNDRLEALNQEHSAKNKKKKEKHRHKLKKEKKKKSKKQKSERNDDSEDSSSDSEEEWVEAPPLQAASEKKAWKIKAEVKAEVPEKSTERDEWMTLDFMSLKATSAAAMRAEKQKEKTLEHEKAQAAETEKLLSRELNPYWKDGGTGLPPKEGDVTSVKKLQHVEDGGLSWLRKSYQRMKEQSERENRSLDDIVAERYGSMEDFQRKLEAAEQAASQNSNDGQRERWKKSHSQDDEFRRYPRSSQHTDDNSRPRHTDHNRYNKYSHKESQEYKHSEESSRYRKEPEHRRQLFEDRNQDKSVSFKPKNPFLKPSDDDGRSLNIRDYKSLKNKVTGVQDSSKPCFQKPLSNEDEISWKKVPSKDCSEKKQQQSQDSEKPFFHKPSGSEGELSWKKIQPKYCSEKKQESQKEDSVSKERKGSREQTEPDAYSRESQSVKERPQSPRPDRSPQPIRILSDEEMNKLGAKIVKAELLGNMDLASKLRAQLEEARQQKERKSQGTSPVSERRSEAEESNLNKDNEVLLVRTDQSGRAWPVNAAADSMEPKGGRRKRQMVATHVDKERVRYFHDDDNQSLQDMVKREKMGTSEDQNKQFLRMASKFMEKTDRDYYTLDDMFVTKAAKKEHTDKEEERERMQAMHEHRSLTATMEKCRFCFDNAELPKHLIVAIGTKVYLCLPNHLSLTEGHCLIVPLQHHTASTLLDEDIYNEIQVFRKALVRMFESKGLDCVFLESNIYARKRLHLVYECIPLPKEVGDMAPIYFKKAIMESDEEWSMNKKLIDLSTKDIRRAVPKGLPYFSVDFGLQGGYAHVIEDEHKFPSYFGKEIIGGMLDLEPRIWRKAVRERFEDQRKKVLEFAQWWKPFDVTKE</sequence>
<name>B3DL48_XENTR</name>
<evidence type="ECO:0000256" key="3">
    <source>
        <dbReference type="ARBA" id="ARBA00070709"/>
    </source>
</evidence>
<feature type="compositionally biased region" description="Basic and acidic residues" evidence="4">
    <location>
        <begin position="560"/>
        <end position="574"/>
    </location>
</feature>
<dbReference type="EMBL" id="BC167310">
    <property type="protein sequence ID" value="AAI67310.1"/>
    <property type="molecule type" value="mRNA"/>
</dbReference>
<gene>
    <name evidence="7" type="primary">LOC733944</name>
</gene>
<dbReference type="PANTHER" id="PTHR12072">
    <property type="entry name" value="CWF19, CELL CYCLE CONTROL PROTEIN"/>
    <property type="match status" value="1"/>
</dbReference>
<proteinExistence type="evidence at transcript level"/>
<organism evidence="7">
    <name type="scientific">Xenopus tropicalis</name>
    <name type="common">Western clawed frog</name>
    <name type="synonym">Silurana tropicalis</name>
    <dbReference type="NCBI Taxonomy" id="8364"/>
    <lineage>
        <taxon>Eukaryota</taxon>
        <taxon>Metazoa</taxon>
        <taxon>Chordata</taxon>
        <taxon>Craniata</taxon>
        <taxon>Vertebrata</taxon>
        <taxon>Euteleostomi</taxon>
        <taxon>Amphibia</taxon>
        <taxon>Batrachia</taxon>
        <taxon>Anura</taxon>
        <taxon>Pipoidea</taxon>
        <taxon>Pipidae</taxon>
        <taxon>Xenopodinae</taxon>
        <taxon>Xenopus</taxon>
        <taxon>Silurana</taxon>
    </lineage>
</organism>
<dbReference type="InterPro" id="IPR006768">
    <property type="entry name" value="Cwf19-like_C_dom-1"/>
</dbReference>
<evidence type="ECO:0000256" key="1">
    <source>
        <dbReference type="ARBA" id="ARBA00006795"/>
    </source>
</evidence>
<protein>
    <recommendedName>
        <fullName evidence="3">CWF19-like protein 2</fullName>
    </recommendedName>
</protein>
<feature type="region of interest" description="Disordered" evidence="4">
    <location>
        <begin position="261"/>
        <end position="513"/>
    </location>
</feature>
<feature type="region of interest" description="Disordered" evidence="4">
    <location>
        <begin position="164"/>
        <end position="220"/>
    </location>
</feature>